<dbReference type="EMBL" id="SUNJ01013654">
    <property type="protein sequence ID" value="TPP57099.1"/>
    <property type="molecule type" value="Genomic_DNA"/>
</dbReference>
<name>A0A504YAA5_FASGI</name>
<evidence type="ECO:0000313" key="1">
    <source>
        <dbReference type="EMBL" id="TPP57099.1"/>
    </source>
</evidence>
<dbReference type="OrthoDB" id="5986101at2759"/>
<reference evidence="1 2" key="1">
    <citation type="submission" date="2019-04" db="EMBL/GenBank/DDBJ databases">
        <title>Annotation for the trematode Fasciola gigantica.</title>
        <authorList>
            <person name="Choi Y.-J."/>
        </authorList>
    </citation>
    <scope>NUCLEOTIDE SEQUENCE [LARGE SCALE GENOMIC DNA]</scope>
    <source>
        <strain evidence="1">Uganda_cow_1</strain>
    </source>
</reference>
<dbReference type="AlphaFoldDB" id="A0A504YAA5"/>
<protein>
    <submittedName>
        <fullName evidence="1">Uncharacterized protein</fullName>
    </submittedName>
</protein>
<evidence type="ECO:0000313" key="2">
    <source>
        <dbReference type="Proteomes" id="UP000316759"/>
    </source>
</evidence>
<proteinExistence type="predicted"/>
<accession>A0A504YAA5</accession>
<organism evidence="1 2">
    <name type="scientific">Fasciola gigantica</name>
    <name type="common">Giant liver fluke</name>
    <dbReference type="NCBI Taxonomy" id="46835"/>
    <lineage>
        <taxon>Eukaryota</taxon>
        <taxon>Metazoa</taxon>
        <taxon>Spiralia</taxon>
        <taxon>Lophotrochozoa</taxon>
        <taxon>Platyhelminthes</taxon>
        <taxon>Trematoda</taxon>
        <taxon>Digenea</taxon>
        <taxon>Plagiorchiida</taxon>
        <taxon>Echinostomata</taxon>
        <taxon>Echinostomatoidea</taxon>
        <taxon>Fasciolidae</taxon>
        <taxon>Fasciola</taxon>
    </lineage>
</organism>
<sequence length="90" mass="10745">MRRGNSSDDHTPVMHFSSERQNEFVGRNDYLPEPYICMPLNEIPKFHEYPLDYWKFNRSLINDVEKYVTGAVIRLLYFINYCEGEARGSY</sequence>
<keyword evidence="2" id="KW-1185">Reference proteome</keyword>
<comment type="caution">
    <text evidence="1">The sequence shown here is derived from an EMBL/GenBank/DDBJ whole genome shotgun (WGS) entry which is preliminary data.</text>
</comment>
<gene>
    <name evidence="1" type="ORF">FGIG_06885</name>
</gene>
<dbReference type="Proteomes" id="UP000316759">
    <property type="component" value="Unassembled WGS sequence"/>
</dbReference>